<evidence type="ECO:0000313" key="3">
    <source>
        <dbReference type="Proteomes" id="UP000242757"/>
    </source>
</evidence>
<keyword evidence="1" id="KW-1133">Transmembrane helix</keyword>
<accession>A0A233RCM6</accession>
<gene>
    <name evidence="2" type="ORF">B6S08_13685</name>
</gene>
<name>A0A233RCM6_9GAMM</name>
<dbReference type="EMBL" id="NBIM01000005">
    <property type="protein sequence ID" value="OXY81121.1"/>
    <property type="molecule type" value="Genomic_DNA"/>
</dbReference>
<keyword evidence="3" id="KW-1185">Reference proteome</keyword>
<comment type="caution">
    <text evidence="2">The sequence shown here is derived from an EMBL/GenBank/DDBJ whole genome shotgun (WGS) entry which is preliminary data.</text>
</comment>
<evidence type="ECO:0000313" key="2">
    <source>
        <dbReference type="EMBL" id="OXY81121.1"/>
    </source>
</evidence>
<dbReference type="AlphaFoldDB" id="A0A233RCM6"/>
<reference evidence="2 3" key="1">
    <citation type="submission" date="2017-08" db="EMBL/GenBank/DDBJ databases">
        <title>A Genome Sequence of Oceanimonas doudoroffii ATCC 27123T.</title>
        <authorList>
            <person name="Brennan M.A."/>
            <person name="Maclea K.S."/>
            <person name="Mcclelland W.D."/>
            <person name="Trachtenberg A.M."/>
        </authorList>
    </citation>
    <scope>NUCLEOTIDE SEQUENCE [LARGE SCALE GENOMIC DNA]</scope>
    <source>
        <strain evidence="2 3">ATCC 27123</strain>
    </source>
</reference>
<sequence length="71" mass="7804">MAVMMGLTPVQSSFAEGVNPGPQGGYKRHLSLDSSPFLSWLFVILITRGAMQLIIMVAALFFECKIRSLTE</sequence>
<proteinExistence type="predicted"/>
<dbReference type="Proteomes" id="UP000242757">
    <property type="component" value="Unassembled WGS sequence"/>
</dbReference>
<feature type="transmembrane region" description="Helical" evidence="1">
    <location>
        <begin position="39"/>
        <end position="62"/>
    </location>
</feature>
<protein>
    <submittedName>
        <fullName evidence="2">Uncharacterized protein</fullName>
    </submittedName>
</protein>
<keyword evidence="1" id="KW-0812">Transmembrane</keyword>
<evidence type="ECO:0000256" key="1">
    <source>
        <dbReference type="SAM" id="Phobius"/>
    </source>
</evidence>
<keyword evidence="1" id="KW-0472">Membrane</keyword>
<dbReference type="RefSeq" id="WP_094201374.1">
    <property type="nucleotide sequence ID" value="NZ_NBIM01000005.1"/>
</dbReference>
<organism evidence="2 3">
    <name type="scientific">Oceanimonas doudoroffii</name>
    <dbReference type="NCBI Taxonomy" id="84158"/>
    <lineage>
        <taxon>Bacteria</taxon>
        <taxon>Pseudomonadati</taxon>
        <taxon>Pseudomonadota</taxon>
        <taxon>Gammaproteobacteria</taxon>
        <taxon>Aeromonadales</taxon>
        <taxon>Aeromonadaceae</taxon>
        <taxon>Oceanimonas</taxon>
    </lineage>
</organism>